<accession>A0A2V0QMW6</accession>
<dbReference type="InterPro" id="IPR012449">
    <property type="entry name" value="Phage_F116_Orf28"/>
</dbReference>
<name>A0A2V0QMW6_PSESF</name>
<dbReference type="Pfam" id="PF07867">
    <property type="entry name" value="DUF1654"/>
    <property type="match status" value="1"/>
</dbReference>
<dbReference type="EMBL" id="BGJZ01000140">
    <property type="protein sequence ID" value="GBH09960.1"/>
    <property type="molecule type" value="Genomic_DNA"/>
</dbReference>
<gene>
    <name evidence="1" type="ORF">KPSA1_03364</name>
</gene>
<evidence type="ECO:0000313" key="1">
    <source>
        <dbReference type="EMBL" id="GBH09960.1"/>
    </source>
</evidence>
<reference evidence="1 2" key="1">
    <citation type="submission" date="2018-04" db="EMBL/GenBank/DDBJ databases">
        <title>Draft genome sequence of Pseudomonas syringae pv. actinidiae biovar 1 strains isolated from kiwifruit in Kagawa prefecture.</title>
        <authorList>
            <person name="Tabuchi M."/>
            <person name="Saito M."/>
            <person name="Fujiwara S."/>
            <person name="Sasa N."/>
            <person name="Akimitsu K."/>
            <person name="Gomi K."/>
            <person name="Konishi-Sugita S."/>
            <person name="Hamano K."/>
            <person name="Kataoka I."/>
        </authorList>
    </citation>
    <scope>NUCLEOTIDE SEQUENCE [LARGE SCALE GENOMIC DNA]</scope>
    <source>
        <strain evidence="1 2">MAFF212206</strain>
    </source>
</reference>
<dbReference type="Proteomes" id="UP000247480">
    <property type="component" value="Unassembled WGS sequence"/>
</dbReference>
<comment type="caution">
    <text evidence="1">The sequence shown here is derived from an EMBL/GenBank/DDBJ whole genome shotgun (WGS) entry which is preliminary data.</text>
</comment>
<dbReference type="AlphaFoldDB" id="A0A2V0QMW6"/>
<sequence length="168" mass="18962">MSLVMYCVPFCRVTTEGVEQPANSTTAEASIGNARDLIFMRYSRSNTYFFETTLCHFQGFALHRCCERSDTEILYARTAKSGTFSVAKQTAATPSIPGPYERMGMRVQKIINSPTAQKSRAALLFRLPDESEDDWAQLLEEIAENDNVTLAWRDDGGVQIFWTLPKED</sequence>
<protein>
    <submittedName>
        <fullName evidence="1">Thioredoxin reductase</fullName>
    </submittedName>
</protein>
<proteinExistence type="predicted"/>
<organism evidence="1 2">
    <name type="scientific">Pseudomonas syringae pv. actinidiae</name>
    <dbReference type="NCBI Taxonomy" id="103796"/>
    <lineage>
        <taxon>Bacteria</taxon>
        <taxon>Pseudomonadati</taxon>
        <taxon>Pseudomonadota</taxon>
        <taxon>Gammaproteobacteria</taxon>
        <taxon>Pseudomonadales</taxon>
        <taxon>Pseudomonadaceae</taxon>
        <taxon>Pseudomonas</taxon>
        <taxon>Pseudomonas syringae</taxon>
    </lineage>
</organism>
<evidence type="ECO:0000313" key="2">
    <source>
        <dbReference type="Proteomes" id="UP000247480"/>
    </source>
</evidence>